<dbReference type="InterPro" id="IPR050307">
    <property type="entry name" value="Sterol_Desaturase_Related"/>
</dbReference>
<organism evidence="13 14">
    <name type="scientific">Acorus calamus</name>
    <name type="common">Sweet flag</name>
    <dbReference type="NCBI Taxonomy" id="4465"/>
    <lineage>
        <taxon>Eukaryota</taxon>
        <taxon>Viridiplantae</taxon>
        <taxon>Streptophyta</taxon>
        <taxon>Embryophyta</taxon>
        <taxon>Tracheophyta</taxon>
        <taxon>Spermatophyta</taxon>
        <taxon>Magnoliopsida</taxon>
        <taxon>Liliopsida</taxon>
        <taxon>Acoraceae</taxon>
        <taxon>Acorus</taxon>
    </lineage>
</organism>
<evidence type="ECO:0000256" key="7">
    <source>
        <dbReference type="ARBA" id="ARBA00023136"/>
    </source>
</evidence>
<dbReference type="InterPro" id="IPR006694">
    <property type="entry name" value="Fatty_acid_hydroxylase"/>
</dbReference>
<gene>
    <name evidence="13" type="primary">SBH2</name>
    <name evidence="12" type="ORF">QJS10_CPA06g00520</name>
    <name evidence="13" type="ORF">QJS10_CPA06g00521</name>
</gene>
<dbReference type="GO" id="GO:0071771">
    <property type="term" value="F:aldehyde oxygenase (deformylating) activity"/>
    <property type="evidence" value="ECO:0007669"/>
    <property type="project" value="UniProtKB-EC"/>
</dbReference>
<keyword evidence="4 10" id="KW-0812">Transmembrane</keyword>
<evidence type="ECO:0000256" key="2">
    <source>
        <dbReference type="ARBA" id="ARBA00009324"/>
    </source>
</evidence>
<evidence type="ECO:0000256" key="4">
    <source>
        <dbReference type="ARBA" id="ARBA00022692"/>
    </source>
</evidence>
<comment type="subcellular location">
    <subcellularLocation>
        <location evidence="1">Endoplasmic reticulum membrane</location>
        <topology evidence="1">Multi-pass membrane protein</topology>
    </subcellularLocation>
</comment>
<dbReference type="GO" id="GO:0005506">
    <property type="term" value="F:iron ion binding"/>
    <property type="evidence" value="ECO:0007669"/>
    <property type="project" value="InterPro"/>
</dbReference>
<evidence type="ECO:0000256" key="8">
    <source>
        <dbReference type="ARBA" id="ARBA00023239"/>
    </source>
</evidence>
<evidence type="ECO:0000256" key="10">
    <source>
        <dbReference type="SAM" id="Phobius"/>
    </source>
</evidence>
<dbReference type="EMBL" id="JAUJYO010000006">
    <property type="protein sequence ID" value="KAK1314891.1"/>
    <property type="molecule type" value="Genomic_DNA"/>
</dbReference>
<evidence type="ECO:0000256" key="1">
    <source>
        <dbReference type="ARBA" id="ARBA00004477"/>
    </source>
</evidence>
<reference evidence="13" key="1">
    <citation type="journal article" date="2023" name="Nat. Commun.">
        <title>Diploid and tetraploid genomes of Acorus and the evolution of monocots.</title>
        <authorList>
            <person name="Ma L."/>
            <person name="Liu K.W."/>
            <person name="Li Z."/>
            <person name="Hsiao Y.Y."/>
            <person name="Qi Y."/>
            <person name="Fu T."/>
            <person name="Tang G.D."/>
            <person name="Zhang D."/>
            <person name="Sun W.H."/>
            <person name="Liu D.K."/>
            <person name="Li Y."/>
            <person name="Chen G.Z."/>
            <person name="Liu X.D."/>
            <person name="Liao X.Y."/>
            <person name="Jiang Y.T."/>
            <person name="Yu X."/>
            <person name="Hao Y."/>
            <person name="Huang J."/>
            <person name="Zhao X.W."/>
            <person name="Ke S."/>
            <person name="Chen Y.Y."/>
            <person name="Wu W.L."/>
            <person name="Hsu J.L."/>
            <person name="Lin Y.F."/>
            <person name="Huang M.D."/>
            <person name="Li C.Y."/>
            <person name="Huang L."/>
            <person name="Wang Z.W."/>
            <person name="Zhao X."/>
            <person name="Zhong W.Y."/>
            <person name="Peng D.H."/>
            <person name="Ahmad S."/>
            <person name="Lan S."/>
            <person name="Zhang J.S."/>
            <person name="Tsai W.C."/>
            <person name="Van de Peer Y."/>
            <person name="Liu Z.J."/>
        </authorList>
    </citation>
    <scope>NUCLEOTIDE SEQUENCE</scope>
    <source>
        <strain evidence="13">CP</strain>
    </source>
</reference>
<dbReference type="AlphaFoldDB" id="A0AAV9EN43"/>
<feature type="transmembrane region" description="Helical" evidence="10">
    <location>
        <begin position="12"/>
        <end position="30"/>
    </location>
</feature>
<dbReference type="EC" id="4.1.99.5" evidence="3"/>
<feature type="domain" description="Fatty acid hydroxylase" evidence="11">
    <location>
        <begin position="99"/>
        <end position="234"/>
    </location>
</feature>
<name>A0AAV9EN43_ACOCL</name>
<reference evidence="13" key="2">
    <citation type="submission" date="2023-06" db="EMBL/GenBank/DDBJ databases">
        <authorList>
            <person name="Ma L."/>
            <person name="Liu K.-W."/>
            <person name="Li Z."/>
            <person name="Hsiao Y.-Y."/>
            <person name="Qi Y."/>
            <person name="Fu T."/>
            <person name="Tang G."/>
            <person name="Zhang D."/>
            <person name="Sun W.-H."/>
            <person name="Liu D.-K."/>
            <person name="Li Y."/>
            <person name="Chen G.-Z."/>
            <person name="Liu X.-D."/>
            <person name="Liao X.-Y."/>
            <person name="Jiang Y.-T."/>
            <person name="Yu X."/>
            <person name="Hao Y."/>
            <person name="Huang J."/>
            <person name="Zhao X.-W."/>
            <person name="Ke S."/>
            <person name="Chen Y.-Y."/>
            <person name="Wu W.-L."/>
            <person name="Hsu J.-L."/>
            <person name="Lin Y.-F."/>
            <person name="Huang M.-D."/>
            <person name="Li C.-Y."/>
            <person name="Huang L."/>
            <person name="Wang Z.-W."/>
            <person name="Zhao X."/>
            <person name="Zhong W.-Y."/>
            <person name="Peng D.-H."/>
            <person name="Ahmad S."/>
            <person name="Lan S."/>
            <person name="Zhang J.-S."/>
            <person name="Tsai W.-C."/>
            <person name="Van De Peer Y."/>
            <person name="Liu Z.-J."/>
        </authorList>
    </citation>
    <scope>NUCLEOTIDE SEQUENCE</scope>
    <source>
        <strain evidence="13">CP</strain>
        <tissue evidence="13">Leaves</tissue>
    </source>
</reference>
<comment type="caution">
    <text evidence="13">The sequence shown here is derived from an EMBL/GenBank/DDBJ whole genome shotgun (WGS) entry which is preliminary data.</text>
</comment>
<keyword evidence="7 10" id="KW-0472">Membrane</keyword>
<proteinExistence type="inferred from homology"/>
<evidence type="ECO:0000256" key="6">
    <source>
        <dbReference type="ARBA" id="ARBA00022989"/>
    </source>
</evidence>
<keyword evidence="5" id="KW-0256">Endoplasmic reticulum</keyword>
<evidence type="ECO:0000259" key="11">
    <source>
        <dbReference type="Pfam" id="PF04116"/>
    </source>
</evidence>
<comment type="catalytic activity">
    <reaction evidence="9">
        <text>a long-chain fatty aldehyde + 2 NADPH + O2 + H(+) = a long-chain alkane + formate + 2 NADP(+) + H2O</text>
        <dbReference type="Rhea" id="RHEA:21440"/>
        <dbReference type="ChEBI" id="CHEBI:15377"/>
        <dbReference type="ChEBI" id="CHEBI:15378"/>
        <dbReference type="ChEBI" id="CHEBI:15379"/>
        <dbReference type="ChEBI" id="CHEBI:15740"/>
        <dbReference type="ChEBI" id="CHEBI:17176"/>
        <dbReference type="ChEBI" id="CHEBI:57783"/>
        <dbReference type="ChEBI" id="CHEBI:58349"/>
        <dbReference type="ChEBI" id="CHEBI:83563"/>
        <dbReference type="EC" id="4.1.99.5"/>
    </reaction>
</comment>
<dbReference type="Proteomes" id="UP001180020">
    <property type="component" value="Unassembled WGS sequence"/>
</dbReference>
<comment type="similarity">
    <text evidence="2">Belongs to the sterol desaturase family.</text>
</comment>
<keyword evidence="8" id="KW-0456">Lyase</keyword>
<evidence type="ECO:0000256" key="9">
    <source>
        <dbReference type="ARBA" id="ARBA00047909"/>
    </source>
</evidence>
<sequence>MSSFVLSDEILAIYVPILVYWLYSSFYMILGSTKKYRLHSYEEEDQKNLVSKREAIKGVLLQQIVQVIVAFLMFKVSSNHGSSTPTSSTPIIKLAKQFTIAALVFDAWQYFMHRYMHHNRFLYKHVHSYHHRLVAPYAFASQYNHPLEGLLLDTLGGAVSFVVSGMSPRASVFFFSFTTIRGIDVHCGLIVPWNPLHVLFGDQTVHHDMHHQLYGTKYNFSQPFFTFWDRMLGTHMDCTVEKRLGGGFQARPVKSLKS</sequence>
<dbReference type="GO" id="GO:0008610">
    <property type="term" value="P:lipid biosynthetic process"/>
    <property type="evidence" value="ECO:0007669"/>
    <property type="project" value="InterPro"/>
</dbReference>
<evidence type="ECO:0000313" key="13">
    <source>
        <dbReference type="EMBL" id="KAK1314891.1"/>
    </source>
</evidence>
<dbReference type="PANTHER" id="PTHR11863">
    <property type="entry name" value="STEROL DESATURASE"/>
    <property type="match status" value="1"/>
</dbReference>
<keyword evidence="6 10" id="KW-1133">Transmembrane helix</keyword>
<dbReference type="GO" id="GO:0016491">
    <property type="term" value="F:oxidoreductase activity"/>
    <property type="evidence" value="ECO:0007669"/>
    <property type="project" value="InterPro"/>
</dbReference>
<dbReference type="Pfam" id="PF04116">
    <property type="entry name" value="FA_hydroxylase"/>
    <property type="match status" value="1"/>
</dbReference>
<dbReference type="EMBL" id="JAUJYO010000006">
    <property type="protein sequence ID" value="KAK1314890.1"/>
    <property type="molecule type" value="Genomic_DNA"/>
</dbReference>
<evidence type="ECO:0000313" key="14">
    <source>
        <dbReference type="Proteomes" id="UP001180020"/>
    </source>
</evidence>
<evidence type="ECO:0000256" key="5">
    <source>
        <dbReference type="ARBA" id="ARBA00022824"/>
    </source>
</evidence>
<protein>
    <recommendedName>
        <fullName evidence="3">aldehyde oxygenase (deformylating)</fullName>
        <ecNumber evidence="3">4.1.99.5</ecNumber>
    </recommendedName>
</protein>
<accession>A0AAV9EN43</accession>
<evidence type="ECO:0000256" key="3">
    <source>
        <dbReference type="ARBA" id="ARBA00013146"/>
    </source>
</evidence>
<evidence type="ECO:0000313" key="12">
    <source>
        <dbReference type="EMBL" id="KAK1314890.1"/>
    </source>
</evidence>
<dbReference type="GO" id="GO:0005789">
    <property type="term" value="C:endoplasmic reticulum membrane"/>
    <property type="evidence" value="ECO:0007669"/>
    <property type="project" value="UniProtKB-SubCell"/>
</dbReference>
<keyword evidence="14" id="KW-1185">Reference proteome</keyword>